<proteinExistence type="predicted"/>
<dbReference type="PROSITE" id="PS51257">
    <property type="entry name" value="PROKAR_LIPOPROTEIN"/>
    <property type="match status" value="1"/>
</dbReference>
<reference evidence="1 2" key="1">
    <citation type="journal article" date="2019" name="Int. J. Syst. Evol. Microbiol.">
        <title>The Global Catalogue of Microorganisms (GCM) 10K type strain sequencing project: providing services to taxonomists for standard genome sequencing and annotation.</title>
        <authorList>
            <consortium name="The Broad Institute Genomics Platform"/>
            <consortium name="The Broad Institute Genome Sequencing Center for Infectious Disease"/>
            <person name="Wu L."/>
            <person name="Ma J."/>
        </authorList>
    </citation>
    <scope>NUCLEOTIDE SEQUENCE [LARGE SCALE GENOMIC DNA]</scope>
    <source>
        <strain evidence="1 2">JCM 6305</strain>
    </source>
</reference>
<protein>
    <submittedName>
        <fullName evidence="1">Lipoprotein</fullName>
    </submittedName>
</protein>
<comment type="caution">
    <text evidence="1">The sequence shown here is derived from an EMBL/GenBank/DDBJ whole genome shotgun (WGS) entry which is preliminary data.</text>
</comment>
<keyword evidence="1" id="KW-0449">Lipoprotein</keyword>
<dbReference type="Gene3D" id="2.50.20.20">
    <property type="match status" value="1"/>
</dbReference>
<dbReference type="SUPFAM" id="SSF89392">
    <property type="entry name" value="Prokaryotic lipoproteins and lipoprotein localization factors"/>
    <property type="match status" value="1"/>
</dbReference>
<accession>A0ABN3K6N9</accession>
<evidence type="ECO:0000313" key="1">
    <source>
        <dbReference type="EMBL" id="GAA2451052.1"/>
    </source>
</evidence>
<dbReference type="RefSeq" id="WP_344324817.1">
    <property type="nucleotide sequence ID" value="NZ_BAAASZ010000027.1"/>
</dbReference>
<keyword evidence="2" id="KW-1185">Reference proteome</keyword>
<organism evidence="1 2">
    <name type="scientific">Streptomyces macrosporus</name>
    <dbReference type="NCBI Taxonomy" id="44032"/>
    <lineage>
        <taxon>Bacteria</taxon>
        <taxon>Bacillati</taxon>
        <taxon>Actinomycetota</taxon>
        <taxon>Actinomycetes</taxon>
        <taxon>Kitasatosporales</taxon>
        <taxon>Streptomycetaceae</taxon>
        <taxon>Streptomyces</taxon>
    </lineage>
</organism>
<name>A0ABN3K6N9_9ACTN</name>
<dbReference type="Proteomes" id="UP001501638">
    <property type="component" value="Unassembled WGS sequence"/>
</dbReference>
<dbReference type="EMBL" id="BAAASZ010000027">
    <property type="protein sequence ID" value="GAA2451052.1"/>
    <property type="molecule type" value="Genomic_DNA"/>
</dbReference>
<sequence>MRLTHRAVLGVTTLVTAVALSGCSGDGGGNDGAAGDRGRPSAVFQAIRTAVEKTGEARTAEVELTVSMPGVTGGETRMSGVLGWEPAVMDVTVTGGALGPGKGPDRTRMLLVDEVMYVHLGEEAGETFGVGPWVKTDFRAMAEKTGAEWPAESSVNGLLGMGRSPAHQMALLLDSPDIERIGEETVDGVVTEHYGGTLTMEEALEADSSSGRLASEEREEMLDAMEKAGVEGFDIEVWVDERDRPVRIDMEMDGPEGTIAVSQTYDDYGVPVSVEAPPADETTDLVEVFERLSGRDDEGIGGV</sequence>
<gene>
    <name evidence="1" type="ORF">GCM10010405_38470</name>
</gene>
<evidence type="ECO:0000313" key="2">
    <source>
        <dbReference type="Proteomes" id="UP001501638"/>
    </source>
</evidence>
<dbReference type="InterPro" id="IPR029046">
    <property type="entry name" value="LolA/LolB/LppX"/>
</dbReference>